<name>A0A183NQ49_9TREM</name>
<sequence>MSEEQCSSLCSHVYQVLHGRLPSTPLNLQAEPHLYTQTRTSTHVATPLMRRGNVDLNETLSNDDDEVVSINSEELMERDIQYEDEDEDNSLCDICNLAQSPCETSDAAAWDFCPCEAMFHRFCAYDPSPNVRAVNCPMCGAITMSCKVLIFYNNLTRHN</sequence>
<evidence type="ECO:0000313" key="2">
    <source>
        <dbReference type="Proteomes" id="UP000269396"/>
    </source>
</evidence>
<organism evidence="1 2">
    <name type="scientific">Schistosoma mattheei</name>
    <dbReference type="NCBI Taxonomy" id="31246"/>
    <lineage>
        <taxon>Eukaryota</taxon>
        <taxon>Metazoa</taxon>
        <taxon>Spiralia</taxon>
        <taxon>Lophotrochozoa</taxon>
        <taxon>Platyhelminthes</taxon>
        <taxon>Trematoda</taxon>
        <taxon>Digenea</taxon>
        <taxon>Strigeidida</taxon>
        <taxon>Schistosomatoidea</taxon>
        <taxon>Schistosomatidae</taxon>
        <taxon>Schistosoma</taxon>
    </lineage>
</organism>
<proteinExistence type="predicted"/>
<accession>A0A183NQ49</accession>
<reference evidence="1 2" key="1">
    <citation type="submission" date="2018-11" db="EMBL/GenBank/DDBJ databases">
        <authorList>
            <consortium name="Pathogen Informatics"/>
        </authorList>
    </citation>
    <scope>NUCLEOTIDE SEQUENCE [LARGE SCALE GENOMIC DNA]</scope>
    <source>
        <strain>Denwood</strain>
        <strain evidence="2">Zambia</strain>
    </source>
</reference>
<keyword evidence="2" id="KW-1185">Reference proteome</keyword>
<dbReference type="Proteomes" id="UP000269396">
    <property type="component" value="Unassembled WGS sequence"/>
</dbReference>
<dbReference type="AlphaFoldDB" id="A0A183NQ49"/>
<gene>
    <name evidence="1" type="ORF">SMTD_LOCUS4236</name>
</gene>
<evidence type="ECO:0000313" key="1">
    <source>
        <dbReference type="EMBL" id="VDP04504.1"/>
    </source>
</evidence>
<dbReference type="EMBL" id="UZAL01010966">
    <property type="protein sequence ID" value="VDP04504.1"/>
    <property type="molecule type" value="Genomic_DNA"/>
</dbReference>
<protein>
    <submittedName>
        <fullName evidence="1">Uncharacterized protein</fullName>
    </submittedName>
</protein>